<protein>
    <recommendedName>
        <fullName evidence="5">Demethylmenaquinone methyltransferase</fullName>
        <ecNumber evidence="5">2.1.1.163</ecNumber>
    </recommendedName>
</protein>
<evidence type="ECO:0000256" key="2">
    <source>
        <dbReference type="ARBA" id="ARBA00022603"/>
    </source>
</evidence>
<feature type="binding site" evidence="5">
    <location>
        <position position="85"/>
    </location>
    <ligand>
        <name>S-adenosyl-L-methionine</name>
        <dbReference type="ChEBI" id="CHEBI:59789"/>
    </ligand>
</feature>
<keyword evidence="4 5" id="KW-0949">S-adenosyl-L-methionine</keyword>
<evidence type="ECO:0000256" key="4">
    <source>
        <dbReference type="ARBA" id="ARBA00022691"/>
    </source>
</evidence>
<dbReference type="PANTHER" id="PTHR43591">
    <property type="entry name" value="METHYLTRANSFERASE"/>
    <property type="match status" value="1"/>
</dbReference>
<dbReference type="HAMAP" id="MF_01813">
    <property type="entry name" value="MenG_UbiE_methyltr"/>
    <property type="match status" value="1"/>
</dbReference>
<dbReference type="Gene3D" id="3.40.50.150">
    <property type="entry name" value="Vaccinia Virus protein VP39"/>
    <property type="match status" value="1"/>
</dbReference>
<evidence type="ECO:0000313" key="6">
    <source>
        <dbReference type="EMBL" id="AXX94256.1"/>
    </source>
</evidence>
<dbReference type="InterPro" id="IPR029063">
    <property type="entry name" value="SAM-dependent_MTases_sf"/>
</dbReference>
<dbReference type="GO" id="GO:0043770">
    <property type="term" value="F:demethylmenaquinone methyltransferase activity"/>
    <property type="evidence" value="ECO:0007669"/>
    <property type="project" value="UniProtKB-UniRule"/>
</dbReference>
<dbReference type="PROSITE" id="PS51608">
    <property type="entry name" value="SAM_MT_UBIE"/>
    <property type="match status" value="1"/>
</dbReference>
<dbReference type="NCBIfam" id="TIGR01934">
    <property type="entry name" value="MenG_MenH_UbiE"/>
    <property type="match status" value="1"/>
</dbReference>
<sequence>MGKQEKIVSMFNDIAGTYDIANRVLSMGIDKSWRNKACNKTFELYGQKEIEKIVDVACGTGDMILFWKQVANENKIDLKNIIGIDPSVGMMEVGKKKLPDVEFIEAFATQMPLDDQSADIISISYGIRNVVERQEAFHEFARVLKKDGLVVINEFTKNKKEKLLDHVTDFYMNKILPTLGGLISKNKEAYTYLPNSIDEFLTTENLCKELKVAGLEPIHVKAFSMNISTLIIARKI</sequence>
<keyword evidence="3 5" id="KW-0808">Transferase</keyword>
<evidence type="ECO:0000313" key="9">
    <source>
        <dbReference type="Proteomes" id="UP000290588"/>
    </source>
</evidence>
<evidence type="ECO:0000256" key="1">
    <source>
        <dbReference type="ARBA" id="ARBA00022428"/>
    </source>
</evidence>
<dbReference type="GO" id="GO:0008425">
    <property type="term" value="F:2-methoxy-6-polyprenyl-1,4-benzoquinol methyltransferase activity"/>
    <property type="evidence" value="ECO:0007669"/>
    <property type="project" value="TreeGrafter"/>
</dbReference>
<dbReference type="KEGG" id="aell:AELL_0564"/>
<reference evidence="7 9" key="1">
    <citation type="submission" date="2017-09" db="EMBL/GenBank/DDBJ databases">
        <title>Genomics of the genus Arcobacter.</title>
        <authorList>
            <person name="Perez-Cataluna A."/>
            <person name="Figueras M.J."/>
            <person name="Salas-Masso N."/>
        </authorList>
    </citation>
    <scope>NUCLEOTIDE SEQUENCE [LARGE SCALE GENOMIC DNA]</scope>
    <source>
        <strain evidence="7 9">CECT 7837</strain>
    </source>
</reference>
<reference evidence="6 8" key="2">
    <citation type="submission" date="2018-08" db="EMBL/GenBank/DDBJ databases">
        <title>Complete genome of the Arcobacter ellisii type strain LMG 26155.</title>
        <authorList>
            <person name="Miller W.G."/>
            <person name="Yee E."/>
            <person name="Bono J.L."/>
        </authorList>
    </citation>
    <scope>NUCLEOTIDE SEQUENCE [LARGE SCALE GENOMIC DNA]</scope>
    <source>
        <strain evidence="6 8">LMG 26155</strain>
    </source>
</reference>
<dbReference type="InterPro" id="IPR023576">
    <property type="entry name" value="UbiE/COQ5_MeTrFase_CS"/>
</dbReference>
<dbReference type="PANTHER" id="PTHR43591:SF24">
    <property type="entry name" value="2-METHOXY-6-POLYPRENYL-1,4-BENZOQUINOL METHYLASE, MITOCHONDRIAL"/>
    <property type="match status" value="1"/>
</dbReference>
<comment type="caution">
    <text evidence="5">Lacks conserved residue(s) required for the propagation of feature annotation.</text>
</comment>
<dbReference type="EC" id="2.1.1.163" evidence="5"/>
<dbReference type="RefSeq" id="WP_118916491.1">
    <property type="nucleotide sequence ID" value="NZ_CP032097.1"/>
</dbReference>
<dbReference type="Pfam" id="PF01209">
    <property type="entry name" value="Ubie_methyltran"/>
    <property type="match status" value="1"/>
</dbReference>
<dbReference type="Proteomes" id="UP000262582">
    <property type="component" value="Chromosome"/>
</dbReference>
<comment type="function">
    <text evidence="5">Methyltransferase required for the conversion of demethylmenaquinol (DMKH2) to menaquinol (MKH2).</text>
</comment>
<keyword evidence="8" id="KW-1185">Reference proteome</keyword>
<dbReference type="EMBL" id="CP032097">
    <property type="protein sequence ID" value="AXX94256.1"/>
    <property type="molecule type" value="Genomic_DNA"/>
</dbReference>
<name>A0A347U5X8_9BACT</name>
<evidence type="ECO:0000256" key="3">
    <source>
        <dbReference type="ARBA" id="ARBA00022679"/>
    </source>
</evidence>
<comment type="pathway">
    <text evidence="5">Quinol/quinone metabolism; menaquinone biosynthesis; menaquinol from 1,4-dihydroxy-2-naphthoate: step 2/2.</text>
</comment>
<comment type="similarity">
    <text evidence="5">Belongs to the class I-like SAM-binding methyltransferase superfamily. MenG/UbiE family.</text>
</comment>
<dbReference type="GO" id="GO:0009234">
    <property type="term" value="P:menaquinone biosynthetic process"/>
    <property type="evidence" value="ECO:0007669"/>
    <property type="project" value="UniProtKB-UniRule"/>
</dbReference>
<gene>
    <name evidence="5" type="primary">menG</name>
    <name evidence="6" type="synonym">ubiE</name>
    <name evidence="6" type="ORF">AELL_0564</name>
    <name evidence="7" type="ORF">CP962_03095</name>
</gene>
<organism evidence="7 9">
    <name type="scientific">Arcobacter ellisii</name>
    <dbReference type="NCBI Taxonomy" id="913109"/>
    <lineage>
        <taxon>Bacteria</taxon>
        <taxon>Pseudomonadati</taxon>
        <taxon>Campylobacterota</taxon>
        <taxon>Epsilonproteobacteria</taxon>
        <taxon>Campylobacterales</taxon>
        <taxon>Arcobacteraceae</taxon>
        <taxon>Arcobacter</taxon>
    </lineage>
</organism>
<dbReference type="PROSITE" id="PS01183">
    <property type="entry name" value="UBIE_1"/>
    <property type="match status" value="1"/>
</dbReference>
<dbReference type="EMBL" id="NXIG01000002">
    <property type="protein sequence ID" value="RXI32608.1"/>
    <property type="molecule type" value="Genomic_DNA"/>
</dbReference>
<dbReference type="OrthoDB" id="9808140at2"/>
<feature type="binding site" evidence="5">
    <location>
        <position position="124"/>
    </location>
    <ligand>
        <name>S-adenosyl-L-methionine</name>
        <dbReference type="ChEBI" id="CHEBI:59789"/>
    </ligand>
</feature>
<accession>A0A347U5X8</accession>
<keyword evidence="2 5" id="KW-0489">Methyltransferase</keyword>
<evidence type="ECO:0000313" key="8">
    <source>
        <dbReference type="Proteomes" id="UP000262582"/>
    </source>
</evidence>
<dbReference type="Proteomes" id="UP000290588">
    <property type="component" value="Unassembled WGS sequence"/>
</dbReference>
<evidence type="ECO:0000313" key="7">
    <source>
        <dbReference type="EMBL" id="RXI32608.1"/>
    </source>
</evidence>
<dbReference type="AlphaFoldDB" id="A0A347U5X8"/>
<dbReference type="NCBIfam" id="NF001244">
    <property type="entry name" value="PRK00216.1-5"/>
    <property type="match status" value="1"/>
</dbReference>
<dbReference type="InterPro" id="IPR004033">
    <property type="entry name" value="UbiE/COQ5_MeTrFase"/>
</dbReference>
<comment type="catalytic activity">
    <reaction evidence="5">
        <text>a 2-demethylmenaquinol + S-adenosyl-L-methionine = a menaquinol + S-adenosyl-L-homocysteine + H(+)</text>
        <dbReference type="Rhea" id="RHEA:42640"/>
        <dbReference type="Rhea" id="RHEA-COMP:9539"/>
        <dbReference type="Rhea" id="RHEA-COMP:9563"/>
        <dbReference type="ChEBI" id="CHEBI:15378"/>
        <dbReference type="ChEBI" id="CHEBI:18151"/>
        <dbReference type="ChEBI" id="CHEBI:55437"/>
        <dbReference type="ChEBI" id="CHEBI:57856"/>
        <dbReference type="ChEBI" id="CHEBI:59789"/>
        <dbReference type="EC" id="2.1.1.163"/>
    </reaction>
</comment>
<proteinExistence type="inferred from homology"/>
<dbReference type="GO" id="GO:0032259">
    <property type="term" value="P:methylation"/>
    <property type="evidence" value="ECO:0007669"/>
    <property type="project" value="UniProtKB-KW"/>
</dbReference>
<keyword evidence="1 5" id="KW-0474">Menaquinone biosynthesis</keyword>
<dbReference type="CDD" id="cd02440">
    <property type="entry name" value="AdoMet_MTases"/>
    <property type="match status" value="1"/>
</dbReference>
<feature type="binding site" evidence="5">
    <location>
        <position position="60"/>
    </location>
    <ligand>
        <name>S-adenosyl-L-methionine</name>
        <dbReference type="ChEBI" id="CHEBI:59789"/>
    </ligand>
</feature>
<dbReference type="SUPFAM" id="SSF53335">
    <property type="entry name" value="S-adenosyl-L-methionine-dependent methyltransferases"/>
    <property type="match status" value="1"/>
</dbReference>
<evidence type="ECO:0000256" key="5">
    <source>
        <dbReference type="HAMAP-Rule" id="MF_01813"/>
    </source>
</evidence>